<name>A0A6A6I6B8_9PLEO</name>
<feature type="compositionally biased region" description="Low complexity" evidence="1">
    <location>
        <begin position="36"/>
        <end position="56"/>
    </location>
</feature>
<dbReference type="RefSeq" id="XP_033680094.1">
    <property type="nucleotide sequence ID" value="XM_033836321.1"/>
</dbReference>
<gene>
    <name evidence="2" type="ORF">BU26DRAFT_76768</name>
</gene>
<organism evidence="2 3">
    <name type="scientific">Trematosphaeria pertusa</name>
    <dbReference type="NCBI Taxonomy" id="390896"/>
    <lineage>
        <taxon>Eukaryota</taxon>
        <taxon>Fungi</taxon>
        <taxon>Dikarya</taxon>
        <taxon>Ascomycota</taxon>
        <taxon>Pezizomycotina</taxon>
        <taxon>Dothideomycetes</taxon>
        <taxon>Pleosporomycetidae</taxon>
        <taxon>Pleosporales</taxon>
        <taxon>Massarineae</taxon>
        <taxon>Trematosphaeriaceae</taxon>
        <taxon>Trematosphaeria</taxon>
    </lineage>
</organism>
<keyword evidence="3" id="KW-1185">Reference proteome</keyword>
<sequence>MWVMVGANNSRIQQDIPTQQRGPLGPHSAAKANYHTSNSHSASPSTSPPACTSAPTLFLLHTPTHPSSLARNATSPSSSLASSPPSHYVADSAPTNLHPTPSAGGTGQRAYTTALLQAELPAQGCGTLPWVSVLLPFAFPAQTLCLWQHRATRCRRCSWE</sequence>
<protein>
    <submittedName>
        <fullName evidence="2">Uncharacterized protein</fullName>
    </submittedName>
</protein>
<evidence type="ECO:0000256" key="1">
    <source>
        <dbReference type="SAM" id="MobiDB-lite"/>
    </source>
</evidence>
<evidence type="ECO:0000313" key="3">
    <source>
        <dbReference type="Proteomes" id="UP000800094"/>
    </source>
</evidence>
<feature type="compositionally biased region" description="Polar residues" evidence="1">
    <location>
        <begin position="64"/>
        <end position="74"/>
    </location>
</feature>
<feature type="compositionally biased region" description="Polar residues" evidence="1">
    <location>
        <begin position="7"/>
        <end position="21"/>
    </location>
</feature>
<evidence type="ECO:0000313" key="2">
    <source>
        <dbReference type="EMBL" id="KAF2245090.1"/>
    </source>
</evidence>
<feature type="region of interest" description="Disordered" evidence="1">
    <location>
        <begin position="1"/>
        <end position="107"/>
    </location>
</feature>
<feature type="compositionally biased region" description="Low complexity" evidence="1">
    <location>
        <begin position="75"/>
        <end position="86"/>
    </location>
</feature>
<dbReference type="Proteomes" id="UP000800094">
    <property type="component" value="Unassembled WGS sequence"/>
</dbReference>
<reference evidence="2" key="1">
    <citation type="journal article" date="2020" name="Stud. Mycol.">
        <title>101 Dothideomycetes genomes: a test case for predicting lifestyles and emergence of pathogens.</title>
        <authorList>
            <person name="Haridas S."/>
            <person name="Albert R."/>
            <person name="Binder M."/>
            <person name="Bloem J."/>
            <person name="Labutti K."/>
            <person name="Salamov A."/>
            <person name="Andreopoulos B."/>
            <person name="Baker S."/>
            <person name="Barry K."/>
            <person name="Bills G."/>
            <person name="Bluhm B."/>
            <person name="Cannon C."/>
            <person name="Castanera R."/>
            <person name="Culley D."/>
            <person name="Daum C."/>
            <person name="Ezra D."/>
            <person name="Gonzalez J."/>
            <person name="Henrissat B."/>
            <person name="Kuo A."/>
            <person name="Liang C."/>
            <person name="Lipzen A."/>
            <person name="Lutzoni F."/>
            <person name="Magnuson J."/>
            <person name="Mondo S."/>
            <person name="Nolan M."/>
            <person name="Ohm R."/>
            <person name="Pangilinan J."/>
            <person name="Park H.-J."/>
            <person name="Ramirez L."/>
            <person name="Alfaro M."/>
            <person name="Sun H."/>
            <person name="Tritt A."/>
            <person name="Yoshinaga Y."/>
            <person name="Zwiers L.-H."/>
            <person name="Turgeon B."/>
            <person name="Goodwin S."/>
            <person name="Spatafora J."/>
            <person name="Crous P."/>
            <person name="Grigoriev I."/>
        </authorList>
    </citation>
    <scope>NUCLEOTIDE SEQUENCE</scope>
    <source>
        <strain evidence="2">CBS 122368</strain>
    </source>
</reference>
<proteinExistence type="predicted"/>
<dbReference type="EMBL" id="ML987201">
    <property type="protein sequence ID" value="KAF2245090.1"/>
    <property type="molecule type" value="Genomic_DNA"/>
</dbReference>
<dbReference type="GeneID" id="54589651"/>
<dbReference type="AlphaFoldDB" id="A0A6A6I6B8"/>
<accession>A0A6A6I6B8</accession>